<dbReference type="GO" id="GO:0016853">
    <property type="term" value="F:isomerase activity"/>
    <property type="evidence" value="ECO:0007669"/>
    <property type="project" value="UniProtKB-KW"/>
</dbReference>
<dbReference type="OrthoDB" id="9815124at2"/>
<dbReference type="AlphaFoldDB" id="D6TWW6"/>
<dbReference type="InterPro" id="IPR036237">
    <property type="entry name" value="Xyl_isomerase-like_sf"/>
</dbReference>
<evidence type="ECO:0000313" key="1">
    <source>
        <dbReference type="EMBL" id="EFH84699.1"/>
    </source>
</evidence>
<evidence type="ECO:0000313" key="2">
    <source>
        <dbReference type="Proteomes" id="UP000004508"/>
    </source>
</evidence>
<organism evidence="1 2">
    <name type="scientific">Ktedonobacter racemifer DSM 44963</name>
    <dbReference type="NCBI Taxonomy" id="485913"/>
    <lineage>
        <taxon>Bacteria</taxon>
        <taxon>Bacillati</taxon>
        <taxon>Chloroflexota</taxon>
        <taxon>Ktedonobacteria</taxon>
        <taxon>Ktedonobacterales</taxon>
        <taxon>Ktedonobacteraceae</taxon>
        <taxon>Ktedonobacter</taxon>
    </lineage>
</organism>
<accession>D6TWW6</accession>
<reference evidence="1 2" key="1">
    <citation type="journal article" date="2011" name="Stand. Genomic Sci.">
        <title>Non-contiguous finished genome sequence and contextual data of the filamentous soil bacterium Ktedonobacter racemifer type strain (SOSP1-21).</title>
        <authorList>
            <person name="Chang Y.J."/>
            <person name="Land M."/>
            <person name="Hauser L."/>
            <person name="Chertkov O."/>
            <person name="Del Rio T.G."/>
            <person name="Nolan M."/>
            <person name="Copeland A."/>
            <person name="Tice H."/>
            <person name="Cheng J.F."/>
            <person name="Lucas S."/>
            <person name="Han C."/>
            <person name="Goodwin L."/>
            <person name="Pitluck S."/>
            <person name="Ivanova N."/>
            <person name="Ovchinikova G."/>
            <person name="Pati A."/>
            <person name="Chen A."/>
            <person name="Palaniappan K."/>
            <person name="Mavromatis K."/>
            <person name="Liolios K."/>
            <person name="Brettin T."/>
            <person name="Fiebig A."/>
            <person name="Rohde M."/>
            <person name="Abt B."/>
            <person name="Goker M."/>
            <person name="Detter J.C."/>
            <person name="Woyke T."/>
            <person name="Bristow J."/>
            <person name="Eisen J.A."/>
            <person name="Markowitz V."/>
            <person name="Hugenholtz P."/>
            <person name="Kyrpides N.C."/>
            <person name="Klenk H.P."/>
            <person name="Lapidus A."/>
        </authorList>
    </citation>
    <scope>NUCLEOTIDE SEQUENCE [LARGE SCALE GENOMIC DNA]</scope>
    <source>
        <strain evidence="2">DSM 44963</strain>
    </source>
</reference>
<keyword evidence="2" id="KW-1185">Reference proteome</keyword>
<dbReference type="STRING" id="485913.Krac_5799"/>
<dbReference type="EMBL" id="ADVG01000003">
    <property type="protein sequence ID" value="EFH84699.1"/>
    <property type="molecule type" value="Genomic_DNA"/>
</dbReference>
<dbReference type="eggNOG" id="COG1082">
    <property type="taxonomic scope" value="Bacteria"/>
</dbReference>
<dbReference type="RefSeq" id="WP_007916420.1">
    <property type="nucleotide sequence ID" value="NZ_ADVG01000003.1"/>
</dbReference>
<sequence>MQLSIITDEISQDLLHALRVCRDLQVKTLELRTIDGENIVFHSEERLARIQALLEEGGFRVCSIASPFLKSPLWQDDARGSDQEREWWILQRSFELAKRFNAPLVRAFSLYSAWRSGMASCEAKSP</sequence>
<dbReference type="Proteomes" id="UP000004508">
    <property type="component" value="Unassembled WGS sequence"/>
</dbReference>
<protein>
    <submittedName>
        <fullName evidence="1">Xylose isomerase domain protein TIM barrel</fullName>
    </submittedName>
</protein>
<name>D6TWW6_KTERA</name>
<dbReference type="Gene3D" id="3.20.20.150">
    <property type="entry name" value="Divalent-metal-dependent TIM barrel enzymes"/>
    <property type="match status" value="1"/>
</dbReference>
<keyword evidence="1" id="KW-0413">Isomerase</keyword>
<comment type="caution">
    <text evidence="1">The sequence shown here is derived from an EMBL/GenBank/DDBJ whole genome shotgun (WGS) entry which is preliminary data.</text>
</comment>
<proteinExistence type="predicted"/>
<gene>
    <name evidence="1" type="ORF">Krac_5799</name>
</gene>
<dbReference type="SUPFAM" id="SSF51658">
    <property type="entry name" value="Xylose isomerase-like"/>
    <property type="match status" value="1"/>
</dbReference>
<dbReference type="InParanoid" id="D6TWW6"/>